<dbReference type="EMBL" id="CP060096">
    <property type="protein sequence ID" value="QSZ28334.1"/>
    <property type="molecule type" value="Genomic_DNA"/>
</dbReference>
<accession>A0A975AXM1</accession>
<proteinExistence type="predicted"/>
<name>A0A975AXM1_9THEO</name>
<dbReference type="Proteomes" id="UP000671913">
    <property type="component" value="Chromosome"/>
</dbReference>
<dbReference type="RefSeq" id="WP_284681053.1">
    <property type="nucleotide sequence ID" value="NZ_CP060096.1"/>
</dbReference>
<protein>
    <submittedName>
        <fullName evidence="1">DUF2225 domain-containing protein</fullName>
    </submittedName>
</protein>
<organism evidence="1 2">
    <name type="scientific">Aceticella autotrophica</name>
    <dbReference type="NCBI Taxonomy" id="2755338"/>
    <lineage>
        <taxon>Bacteria</taxon>
        <taxon>Bacillati</taxon>
        <taxon>Bacillota</taxon>
        <taxon>Clostridia</taxon>
        <taxon>Thermoanaerobacterales</taxon>
        <taxon>Thermoanaerobacteraceae</taxon>
        <taxon>Aceticella</taxon>
    </lineage>
</organism>
<evidence type="ECO:0000313" key="1">
    <source>
        <dbReference type="EMBL" id="QSZ28334.1"/>
    </source>
</evidence>
<dbReference type="Pfam" id="PF09986">
    <property type="entry name" value="DUF2225"/>
    <property type="match status" value="1"/>
</dbReference>
<dbReference type="AlphaFoldDB" id="A0A975AXM1"/>
<gene>
    <name evidence="1" type="ORF">ACETAC_03820</name>
</gene>
<dbReference type="KEGG" id="aaut:ACETAC_03820"/>
<keyword evidence="2" id="KW-1185">Reference proteome</keyword>
<sequence length="217" mass="25740">MLNKYLYDKKIICPVCKGEFIMTKVKTSQLKVIERKSDFYTKYEGIEPFFYDVIVCSNCGYAALESEFDKITDISRNEILSKVTANWVKREFSGERTPQKALEAYLLSLYCSQLKKDKDIVFAKTCLRIAWIYRMLLDKDNENKYLKFSLDFYIKAYNGIDVYDEIQLTYMIGELNKMLDNKEEAKKWFSKVISHPDRHKNNLIVNLSRDEWQSLKE</sequence>
<evidence type="ECO:0000313" key="2">
    <source>
        <dbReference type="Proteomes" id="UP000671913"/>
    </source>
</evidence>
<reference evidence="1" key="1">
    <citation type="submission" date="2020-08" db="EMBL/GenBank/DDBJ databases">
        <title>Genomic insights into the carbon and energy metabolism of the first obligate autotrophic acetogenic bacterium Aceticella autotrophica gen. nov., sp. nov.</title>
        <authorList>
            <person name="Toshchakov S.V."/>
            <person name="Elcheninov A.G."/>
            <person name="Kublanov I.V."/>
            <person name="Frolov E.N."/>
            <person name="Lebedinsky A.V."/>
        </authorList>
    </citation>
    <scope>NUCLEOTIDE SEQUENCE</scope>
    <source>
        <strain evidence="1">3443-3Ac</strain>
    </source>
</reference>
<dbReference type="InterPro" id="IPR018708">
    <property type="entry name" value="DUF2225"/>
</dbReference>